<evidence type="ECO:0000256" key="1">
    <source>
        <dbReference type="ARBA" id="ARBA00004370"/>
    </source>
</evidence>
<feature type="chain" id="PRO_5046910804" description="Cytochrome c1" evidence="11">
    <location>
        <begin position="23"/>
        <end position="285"/>
    </location>
</feature>
<evidence type="ECO:0000256" key="10">
    <source>
        <dbReference type="SAM" id="Phobius"/>
    </source>
</evidence>
<accession>A0ABW0GYB9</accession>
<comment type="subcellular location">
    <subcellularLocation>
        <location evidence="1">Membrane</location>
    </subcellularLocation>
</comment>
<feature type="transmembrane region" description="Helical" evidence="10">
    <location>
        <begin position="257"/>
        <end position="275"/>
    </location>
</feature>
<keyword evidence="6 10" id="KW-1133">Transmembrane helix</keyword>
<dbReference type="PANTHER" id="PTHR10266:SF3">
    <property type="entry name" value="CYTOCHROME C1, HEME PROTEIN, MITOCHONDRIAL"/>
    <property type="match status" value="1"/>
</dbReference>
<protein>
    <recommendedName>
        <fullName evidence="2">Cytochrome c1</fullName>
    </recommendedName>
</protein>
<evidence type="ECO:0000256" key="2">
    <source>
        <dbReference type="ARBA" id="ARBA00016165"/>
    </source>
</evidence>
<dbReference type="InterPro" id="IPR009056">
    <property type="entry name" value="Cyt_c-like_dom"/>
</dbReference>
<dbReference type="PRINTS" id="PR00603">
    <property type="entry name" value="CYTOCHROMEC1"/>
</dbReference>
<feature type="signal peptide" evidence="11">
    <location>
        <begin position="1"/>
        <end position="22"/>
    </location>
</feature>
<evidence type="ECO:0000256" key="3">
    <source>
        <dbReference type="ARBA" id="ARBA00022617"/>
    </source>
</evidence>
<keyword evidence="5 9" id="KW-0479">Metal-binding</keyword>
<dbReference type="EMBL" id="JBHSLL010000025">
    <property type="protein sequence ID" value="MFC5386089.1"/>
    <property type="molecule type" value="Genomic_DNA"/>
</dbReference>
<evidence type="ECO:0000256" key="6">
    <source>
        <dbReference type="ARBA" id="ARBA00022989"/>
    </source>
</evidence>
<keyword evidence="3 9" id="KW-0349">Heme</keyword>
<keyword evidence="11" id="KW-0732">Signal</keyword>
<dbReference type="PANTHER" id="PTHR10266">
    <property type="entry name" value="CYTOCHROME C1"/>
    <property type="match status" value="1"/>
</dbReference>
<keyword evidence="4 10" id="KW-0812">Transmembrane</keyword>
<evidence type="ECO:0000313" key="13">
    <source>
        <dbReference type="EMBL" id="MFC5386089.1"/>
    </source>
</evidence>
<evidence type="ECO:0000259" key="12">
    <source>
        <dbReference type="PROSITE" id="PS51007"/>
    </source>
</evidence>
<dbReference type="PROSITE" id="PS51007">
    <property type="entry name" value="CYTC"/>
    <property type="match status" value="1"/>
</dbReference>
<dbReference type="Pfam" id="PF02167">
    <property type="entry name" value="Cytochrom_C1"/>
    <property type="match status" value="1"/>
</dbReference>
<feature type="domain" description="Cytochrome c" evidence="12">
    <location>
        <begin position="57"/>
        <end position="247"/>
    </location>
</feature>
<evidence type="ECO:0000256" key="9">
    <source>
        <dbReference type="PROSITE-ProRule" id="PRU00433"/>
    </source>
</evidence>
<evidence type="ECO:0000256" key="7">
    <source>
        <dbReference type="ARBA" id="ARBA00023004"/>
    </source>
</evidence>
<evidence type="ECO:0000256" key="5">
    <source>
        <dbReference type="ARBA" id="ARBA00022723"/>
    </source>
</evidence>
<evidence type="ECO:0000256" key="4">
    <source>
        <dbReference type="ARBA" id="ARBA00022692"/>
    </source>
</evidence>
<evidence type="ECO:0000256" key="8">
    <source>
        <dbReference type="ARBA" id="ARBA00023136"/>
    </source>
</evidence>
<comment type="caution">
    <text evidence="13">The sequence shown here is derived from an EMBL/GenBank/DDBJ whole genome shotgun (WGS) entry which is preliminary data.</text>
</comment>
<dbReference type="Gene3D" id="1.20.5.100">
    <property type="entry name" value="Cytochrome c1, transmembrane anchor, C-terminal"/>
    <property type="match status" value="1"/>
</dbReference>
<dbReference type="Proteomes" id="UP001596016">
    <property type="component" value="Unassembled WGS sequence"/>
</dbReference>
<name>A0ABW0GYB9_9HYPH</name>
<gene>
    <name evidence="13" type="ORF">ACFPLB_08935</name>
</gene>
<evidence type="ECO:0000256" key="11">
    <source>
        <dbReference type="SAM" id="SignalP"/>
    </source>
</evidence>
<dbReference type="SUPFAM" id="SSF46626">
    <property type="entry name" value="Cytochrome c"/>
    <property type="match status" value="1"/>
</dbReference>
<keyword evidence="14" id="KW-1185">Reference proteome</keyword>
<keyword evidence="7 9" id="KW-0408">Iron</keyword>
<dbReference type="RefSeq" id="WP_378229007.1">
    <property type="nucleotide sequence ID" value="NZ_JBHSLL010000025.1"/>
</dbReference>
<dbReference type="InterPro" id="IPR036909">
    <property type="entry name" value="Cyt_c-like_dom_sf"/>
</dbReference>
<sequence length="285" mass="31435">MKKILASLITAGLMVAGGVAIAQDEEGTAAEPTSFPIHKPQQMDWSFAGPFGTYDKAQLQRGLKVYTEVCAACHSMDLVAFRTLEDLGYSEEQVKAFAAEYTIEDGPNDDGDMFERPGLPSDYFTSPYPNLQAAAASNNGAAPPDFSLIAKARGVERGFPTFVFDIFTQYAENGPDYIHALLTGYDEEPPAGMDIPEATYYNPYFIGGKSLAMAPPLSDEQVTYEDGTPETVDQYSRDVSAFLMWAAEPHLEDRKKTGFRVMVFLILFAGLMYATKRRVWSKIPH</sequence>
<organism evidence="13 14">
    <name type="scientific">Aquamicrobium segne</name>
    <dbReference type="NCBI Taxonomy" id="469547"/>
    <lineage>
        <taxon>Bacteria</taxon>
        <taxon>Pseudomonadati</taxon>
        <taxon>Pseudomonadota</taxon>
        <taxon>Alphaproteobacteria</taxon>
        <taxon>Hyphomicrobiales</taxon>
        <taxon>Phyllobacteriaceae</taxon>
        <taxon>Aquamicrobium</taxon>
    </lineage>
</organism>
<dbReference type="InterPro" id="IPR002326">
    <property type="entry name" value="Cyt_c1"/>
</dbReference>
<evidence type="ECO:0000313" key="14">
    <source>
        <dbReference type="Proteomes" id="UP001596016"/>
    </source>
</evidence>
<dbReference type="Gene3D" id="1.10.760.10">
    <property type="entry name" value="Cytochrome c-like domain"/>
    <property type="match status" value="1"/>
</dbReference>
<proteinExistence type="predicted"/>
<reference evidence="14" key="1">
    <citation type="journal article" date="2019" name="Int. J. Syst. Evol. Microbiol.">
        <title>The Global Catalogue of Microorganisms (GCM) 10K type strain sequencing project: providing services to taxonomists for standard genome sequencing and annotation.</title>
        <authorList>
            <consortium name="The Broad Institute Genomics Platform"/>
            <consortium name="The Broad Institute Genome Sequencing Center for Infectious Disease"/>
            <person name="Wu L."/>
            <person name="Ma J."/>
        </authorList>
    </citation>
    <scope>NUCLEOTIDE SEQUENCE [LARGE SCALE GENOMIC DNA]</scope>
    <source>
        <strain evidence="14">CGMCC 4.1415</strain>
    </source>
</reference>
<keyword evidence="8 10" id="KW-0472">Membrane</keyword>